<dbReference type="CDD" id="cd00143">
    <property type="entry name" value="PP2Cc"/>
    <property type="match status" value="1"/>
</dbReference>
<keyword evidence="6" id="KW-0479">Metal-binding</keyword>
<evidence type="ECO:0000256" key="7">
    <source>
        <dbReference type="ARBA" id="ARBA00022801"/>
    </source>
</evidence>
<evidence type="ECO:0000256" key="2">
    <source>
        <dbReference type="ARBA" id="ARBA00001946"/>
    </source>
</evidence>
<evidence type="ECO:0000256" key="3">
    <source>
        <dbReference type="ARBA" id="ARBA00004170"/>
    </source>
</evidence>
<dbReference type="PROSITE" id="PS01032">
    <property type="entry name" value="PPM_1"/>
    <property type="match status" value="1"/>
</dbReference>
<evidence type="ECO:0000256" key="4">
    <source>
        <dbReference type="ARBA" id="ARBA00006702"/>
    </source>
</evidence>
<feature type="domain" description="PPM-type phosphatase" evidence="15">
    <location>
        <begin position="23"/>
        <end position="293"/>
    </location>
</feature>
<sequence>MGEYLSTPNREKKSEEAENGKLRYGLSAMQGWRRSMEDAHIANLDIGDGVAIFGVFDGHGGGEVSQYVAKHFIKELKKLESFKRKDYRLSLQECFMRMDTVMLTKEGKKELAKIAAAGRASGAGDSEDMYGMGDVMHAGCTANVVMITKAEILCANAGDSRASEKRRIERANGFVEDSRVNGMLALSRSMGDFEYKTNTIMKAEDQVITAFPEISIEKITADCDFIVCACDGIWDCLTSQEAVNQVIEKMKKKKCKDSLACLVEELLDQILAQDVATSQGIGCDNMSCIVIEFKK</sequence>
<dbReference type="EC" id="3.1.3.16" evidence="5"/>
<evidence type="ECO:0000256" key="14">
    <source>
        <dbReference type="RuleBase" id="RU003465"/>
    </source>
</evidence>
<evidence type="ECO:0000313" key="17">
    <source>
        <dbReference type="Proteomes" id="UP000785679"/>
    </source>
</evidence>
<comment type="subcellular location">
    <subcellularLocation>
        <location evidence="3">Membrane</location>
        <topology evidence="3">Peripheral membrane protein</topology>
    </subcellularLocation>
</comment>
<evidence type="ECO:0000256" key="9">
    <source>
        <dbReference type="ARBA" id="ARBA00022912"/>
    </source>
</evidence>
<dbReference type="GO" id="GO:0004722">
    <property type="term" value="F:protein serine/threonine phosphatase activity"/>
    <property type="evidence" value="ECO:0007669"/>
    <property type="project" value="UniProtKB-EC"/>
</dbReference>
<dbReference type="SMART" id="SM00332">
    <property type="entry name" value="PP2Cc"/>
    <property type="match status" value="1"/>
</dbReference>
<evidence type="ECO:0000256" key="12">
    <source>
        <dbReference type="ARBA" id="ARBA00047761"/>
    </source>
</evidence>
<dbReference type="PROSITE" id="PS51746">
    <property type="entry name" value="PPM_2"/>
    <property type="match status" value="1"/>
</dbReference>
<name>A0A8J8NM11_HALGN</name>
<comment type="catalytic activity">
    <reaction evidence="12">
        <text>O-phospho-L-seryl-[protein] + H2O = L-seryl-[protein] + phosphate</text>
        <dbReference type="Rhea" id="RHEA:20629"/>
        <dbReference type="Rhea" id="RHEA-COMP:9863"/>
        <dbReference type="Rhea" id="RHEA-COMP:11604"/>
        <dbReference type="ChEBI" id="CHEBI:15377"/>
        <dbReference type="ChEBI" id="CHEBI:29999"/>
        <dbReference type="ChEBI" id="CHEBI:43474"/>
        <dbReference type="ChEBI" id="CHEBI:83421"/>
        <dbReference type="EC" id="3.1.3.16"/>
    </reaction>
</comment>
<dbReference type="Pfam" id="PF00481">
    <property type="entry name" value="PP2C"/>
    <property type="match status" value="2"/>
</dbReference>
<reference evidence="16" key="1">
    <citation type="submission" date="2019-06" db="EMBL/GenBank/DDBJ databases">
        <authorList>
            <person name="Zheng W."/>
        </authorList>
    </citation>
    <scope>NUCLEOTIDE SEQUENCE</scope>
    <source>
        <strain evidence="16">QDHG01</strain>
    </source>
</reference>
<dbReference type="PANTHER" id="PTHR13832:SF803">
    <property type="entry name" value="PROTEIN PHOSPHATASE 1G"/>
    <property type="match status" value="1"/>
</dbReference>
<evidence type="ECO:0000259" key="15">
    <source>
        <dbReference type="PROSITE" id="PS51746"/>
    </source>
</evidence>
<evidence type="ECO:0000256" key="6">
    <source>
        <dbReference type="ARBA" id="ARBA00022723"/>
    </source>
</evidence>
<protein>
    <recommendedName>
        <fullName evidence="5">protein-serine/threonine phosphatase</fullName>
        <ecNumber evidence="5">3.1.3.16</ecNumber>
    </recommendedName>
</protein>
<dbReference type="InterPro" id="IPR015655">
    <property type="entry name" value="PP2C"/>
</dbReference>
<keyword evidence="17" id="KW-1185">Reference proteome</keyword>
<dbReference type="AlphaFoldDB" id="A0A8J8NM11"/>
<evidence type="ECO:0000256" key="5">
    <source>
        <dbReference type="ARBA" id="ARBA00013081"/>
    </source>
</evidence>
<dbReference type="PANTHER" id="PTHR13832">
    <property type="entry name" value="PROTEIN PHOSPHATASE 2C"/>
    <property type="match status" value="1"/>
</dbReference>
<dbReference type="InterPro" id="IPR036457">
    <property type="entry name" value="PPM-type-like_dom_sf"/>
</dbReference>
<evidence type="ECO:0000313" key="16">
    <source>
        <dbReference type="EMBL" id="TNV77324.1"/>
    </source>
</evidence>
<evidence type="ECO:0000256" key="8">
    <source>
        <dbReference type="ARBA" id="ARBA00022842"/>
    </source>
</evidence>
<dbReference type="GO" id="GO:0016020">
    <property type="term" value="C:membrane"/>
    <property type="evidence" value="ECO:0007669"/>
    <property type="project" value="UniProtKB-SubCell"/>
</dbReference>
<dbReference type="GO" id="GO:0046872">
    <property type="term" value="F:metal ion binding"/>
    <property type="evidence" value="ECO:0007669"/>
    <property type="project" value="UniProtKB-KW"/>
</dbReference>
<organism evidence="16 17">
    <name type="scientific">Halteria grandinella</name>
    <dbReference type="NCBI Taxonomy" id="5974"/>
    <lineage>
        <taxon>Eukaryota</taxon>
        <taxon>Sar</taxon>
        <taxon>Alveolata</taxon>
        <taxon>Ciliophora</taxon>
        <taxon>Intramacronucleata</taxon>
        <taxon>Spirotrichea</taxon>
        <taxon>Stichotrichia</taxon>
        <taxon>Sporadotrichida</taxon>
        <taxon>Halteriidae</taxon>
        <taxon>Halteria</taxon>
    </lineage>
</organism>
<dbReference type="SUPFAM" id="SSF81606">
    <property type="entry name" value="PP2C-like"/>
    <property type="match status" value="1"/>
</dbReference>
<comment type="caution">
    <text evidence="16">The sequence shown here is derived from an EMBL/GenBank/DDBJ whole genome shotgun (WGS) entry which is preliminary data.</text>
</comment>
<keyword evidence="11" id="KW-0464">Manganese</keyword>
<proteinExistence type="inferred from homology"/>
<dbReference type="Gene3D" id="3.60.40.10">
    <property type="entry name" value="PPM-type phosphatase domain"/>
    <property type="match status" value="2"/>
</dbReference>
<comment type="cofactor">
    <cofactor evidence="1">
        <name>Mn(2+)</name>
        <dbReference type="ChEBI" id="CHEBI:29035"/>
    </cofactor>
</comment>
<comment type="similarity">
    <text evidence="4 14">Belongs to the PP2C family.</text>
</comment>
<evidence type="ECO:0000256" key="1">
    <source>
        <dbReference type="ARBA" id="ARBA00001936"/>
    </source>
</evidence>
<accession>A0A8J8NM11</accession>
<comment type="cofactor">
    <cofactor evidence="2">
        <name>Mg(2+)</name>
        <dbReference type="ChEBI" id="CHEBI:18420"/>
    </cofactor>
</comment>
<keyword evidence="10" id="KW-0472">Membrane</keyword>
<comment type="catalytic activity">
    <reaction evidence="13">
        <text>O-phospho-L-threonyl-[protein] + H2O = L-threonyl-[protein] + phosphate</text>
        <dbReference type="Rhea" id="RHEA:47004"/>
        <dbReference type="Rhea" id="RHEA-COMP:11060"/>
        <dbReference type="Rhea" id="RHEA-COMP:11605"/>
        <dbReference type="ChEBI" id="CHEBI:15377"/>
        <dbReference type="ChEBI" id="CHEBI:30013"/>
        <dbReference type="ChEBI" id="CHEBI:43474"/>
        <dbReference type="ChEBI" id="CHEBI:61977"/>
        <dbReference type="EC" id="3.1.3.16"/>
    </reaction>
</comment>
<evidence type="ECO:0000256" key="13">
    <source>
        <dbReference type="ARBA" id="ARBA00048336"/>
    </source>
</evidence>
<keyword evidence="8" id="KW-0460">Magnesium</keyword>
<dbReference type="InterPro" id="IPR000222">
    <property type="entry name" value="PP2C_BS"/>
</dbReference>
<dbReference type="EMBL" id="RRYP01012116">
    <property type="protein sequence ID" value="TNV77324.1"/>
    <property type="molecule type" value="Genomic_DNA"/>
</dbReference>
<dbReference type="InterPro" id="IPR001932">
    <property type="entry name" value="PPM-type_phosphatase-like_dom"/>
</dbReference>
<keyword evidence="9 14" id="KW-0904">Protein phosphatase</keyword>
<dbReference type="OrthoDB" id="10264738at2759"/>
<keyword evidence="7 14" id="KW-0378">Hydrolase</keyword>
<evidence type="ECO:0000256" key="10">
    <source>
        <dbReference type="ARBA" id="ARBA00023136"/>
    </source>
</evidence>
<dbReference type="Proteomes" id="UP000785679">
    <property type="component" value="Unassembled WGS sequence"/>
</dbReference>
<evidence type="ECO:0000256" key="11">
    <source>
        <dbReference type="ARBA" id="ARBA00023211"/>
    </source>
</evidence>
<gene>
    <name evidence="16" type="ORF">FGO68_gene827</name>
</gene>